<dbReference type="Pfam" id="PF12634">
    <property type="entry name" value="Inp1"/>
    <property type="match status" value="1"/>
</dbReference>
<name>A0A060T9Y8_BLAAD</name>
<dbReference type="EMBL" id="HG937694">
    <property type="protein sequence ID" value="CDP37758.1"/>
    <property type="molecule type" value="Genomic_DNA"/>
</dbReference>
<keyword evidence="5" id="KW-0472">Membrane</keyword>
<accession>A0A060T9Y8</accession>
<evidence type="ECO:0000256" key="1">
    <source>
        <dbReference type="ARBA" id="ARBA00003594"/>
    </source>
</evidence>
<feature type="compositionally biased region" description="Low complexity" evidence="6">
    <location>
        <begin position="324"/>
        <end position="348"/>
    </location>
</feature>
<dbReference type="GO" id="GO:0005780">
    <property type="term" value="C:extrinsic component of intraperoxisomal membrane"/>
    <property type="evidence" value="ECO:0007669"/>
    <property type="project" value="InterPro"/>
</dbReference>
<comment type="function">
    <text evidence="1">Required for peroxisome inheritance.</text>
</comment>
<dbReference type="GO" id="GO:0045033">
    <property type="term" value="P:peroxisome inheritance"/>
    <property type="evidence" value="ECO:0007669"/>
    <property type="project" value="InterPro"/>
</dbReference>
<feature type="compositionally biased region" description="Basic and acidic residues" evidence="6">
    <location>
        <begin position="210"/>
        <end position="228"/>
    </location>
</feature>
<evidence type="ECO:0000256" key="5">
    <source>
        <dbReference type="ARBA" id="ARBA00023136"/>
    </source>
</evidence>
<organism evidence="7">
    <name type="scientific">Blastobotrys adeninivorans</name>
    <name type="common">Yeast</name>
    <name type="synonym">Arxula adeninivorans</name>
    <dbReference type="NCBI Taxonomy" id="409370"/>
    <lineage>
        <taxon>Eukaryota</taxon>
        <taxon>Fungi</taxon>
        <taxon>Dikarya</taxon>
        <taxon>Ascomycota</taxon>
        <taxon>Saccharomycotina</taxon>
        <taxon>Dipodascomycetes</taxon>
        <taxon>Dipodascales</taxon>
        <taxon>Trichomonascaceae</taxon>
        <taxon>Blastobotrys</taxon>
    </lineage>
</organism>
<proteinExistence type="inferred from homology"/>
<feature type="compositionally biased region" description="Low complexity" evidence="6">
    <location>
        <begin position="279"/>
        <end position="289"/>
    </location>
</feature>
<feature type="compositionally biased region" description="Basic and acidic residues" evidence="6">
    <location>
        <begin position="235"/>
        <end position="254"/>
    </location>
</feature>
<sequence length="552" mass="61328">MSDDEDNTVVLFTGHNTRLTQFAAPRHGDHDSPPPPQARVKETLVASGTLVIYKMLGREKAAFIRCGSFVHPILPKSRMWRTSSDEFVLPQPIPGKYYRVQLLAPGDDTRQEAKKSTQNSAAELERVFKDSCRYRNAISSRKRHTFAVRSSSPDTFPIPQLRHVSDSRLHKPVSTPLLRVESDSEESQSDSCHSLDRLQEQDSEDNEYQEQDKVEIPEQDEQPNRDQDVQLNQQEQDHDQLHNEQKDEHNEQHEQPQPQQQEQDKTSAPPSGRASGIESPSTDYSSSASTLDRILESFPQSFPYLQPTGPSSVGEQPIAEVDPSVKSSSTSAMSLSSSASSGATSNTSVLEERPPPFVGPLAPTTSYLSHPLVPLATRNNILSSTFPLRFNPMDDDWLESSPQASPSTPRTSTVRASSNQSPRTPVQGSFQSYTVSSSSLSPPPRTPSPFSGSPRPPSQRSRRRSNRSERSERSVLIADSPRKYKGLMNSPGSTSPPTIGTSASEAVAYVSRPRQEHEQTTQPDFYHQAVTVTGYVGRKLWNRLSWAPRDDS</sequence>
<evidence type="ECO:0000256" key="3">
    <source>
        <dbReference type="ARBA" id="ARBA00010707"/>
    </source>
</evidence>
<protein>
    <recommendedName>
        <fullName evidence="4">Inheritance of peroxisomes protein 1</fullName>
    </recommendedName>
</protein>
<dbReference type="AlphaFoldDB" id="A0A060T9Y8"/>
<feature type="compositionally biased region" description="Polar residues" evidence="6">
    <location>
        <begin position="400"/>
        <end position="435"/>
    </location>
</feature>
<feature type="region of interest" description="Disordered" evidence="6">
    <location>
        <begin position="397"/>
        <end position="501"/>
    </location>
</feature>
<evidence type="ECO:0000313" key="7">
    <source>
        <dbReference type="EMBL" id="CDP37758.1"/>
    </source>
</evidence>
<gene>
    <name evidence="7" type="ORF">GNLVRS02_ARAD1D18744g</name>
</gene>
<dbReference type="InterPro" id="IPR024758">
    <property type="entry name" value="Inp1"/>
</dbReference>
<feature type="compositionally biased region" description="Polar residues" evidence="6">
    <location>
        <begin position="490"/>
        <end position="501"/>
    </location>
</feature>
<comment type="similarity">
    <text evidence="3">Belongs to the INP1 family.</text>
</comment>
<evidence type="ECO:0000256" key="6">
    <source>
        <dbReference type="SAM" id="MobiDB-lite"/>
    </source>
</evidence>
<feature type="region of interest" description="Disordered" evidence="6">
    <location>
        <begin position="167"/>
        <end position="366"/>
    </location>
</feature>
<evidence type="ECO:0000256" key="4">
    <source>
        <dbReference type="ARBA" id="ARBA00021397"/>
    </source>
</evidence>
<comment type="subcellular location">
    <subcellularLocation>
        <location evidence="2">Peroxisome membrane</location>
        <topology evidence="2">Peripheral membrane protein</topology>
    </subcellularLocation>
</comment>
<reference evidence="7" key="1">
    <citation type="submission" date="2014-02" db="EMBL/GenBank/DDBJ databases">
        <authorList>
            <person name="Genoscope - CEA"/>
        </authorList>
    </citation>
    <scope>NUCLEOTIDE SEQUENCE</scope>
    <source>
        <strain evidence="7">LS3</strain>
    </source>
</reference>
<reference evidence="7" key="2">
    <citation type="submission" date="2014-06" db="EMBL/GenBank/DDBJ databases">
        <title>The complete genome of Blastobotrys (Arxula) adeninivorans LS3 - a yeast of biotechnological interest.</title>
        <authorList>
            <person name="Kunze G."/>
            <person name="Gaillardin C."/>
            <person name="Czernicka M."/>
            <person name="Durrens P."/>
            <person name="Martin T."/>
            <person name="Boer E."/>
            <person name="Gabaldon T."/>
            <person name="Cruz J."/>
            <person name="Talla E."/>
            <person name="Marck C."/>
            <person name="Goffeau A."/>
            <person name="Barbe V."/>
            <person name="Baret P."/>
            <person name="Baronian K."/>
            <person name="Beier S."/>
            <person name="Bleykasten C."/>
            <person name="Bode R."/>
            <person name="Casaregola S."/>
            <person name="Despons L."/>
            <person name="Fairhead C."/>
            <person name="Giersberg M."/>
            <person name="Gierski P."/>
            <person name="Hahnel U."/>
            <person name="Hartmann A."/>
            <person name="Jankowska D."/>
            <person name="Jubin C."/>
            <person name="Jung P."/>
            <person name="Lafontaine I."/>
            <person name="Leh-Louis V."/>
            <person name="Lemaire M."/>
            <person name="Marcet-Houben M."/>
            <person name="Mascher M."/>
            <person name="Morel G."/>
            <person name="Richard G.-F."/>
            <person name="Riechen J."/>
            <person name="Sacerdot C."/>
            <person name="Sarkar A."/>
            <person name="Savel G."/>
            <person name="Schacherer J."/>
            <person name="Sherman D."/>
            <person name="Straub M.-L."/>
            <person name="Stein N."/>
            <person name="Thierry A."/>
            <person name="Trautwein-Schult A."/>
            <person name="Westhof E."/>
            <person name="Worch S."/>
            <person name="Dujon B."/>
            <person name="Souciet J.-L."/>
            <person name="Wincker P."/>
            <person name="Scholz U."/>
            <person name="Neuveglise N."/>
        </authorList>
    </citation>
    <scope>NUCLEOTIDE SEQUENCE</scope>
    <source>
        <strain evidence="7">LS3</strain>
    </source>
</reference>
<evidence type="ECO:0000256" key="2">
    <source>
        <dbReference type="ARBA" id="ARBA00004421"/>
    </source>
</evidence>